<proteinExistence type="inferred from homology"/>
<accession>A0A921DRD1</accession>
<dbReference type="InterPro" id="IPR055342">
    <property type="entry name" value="MreC_beta-barrel_core"/>
</dbReference>
<dbReference type="InterPro" id="IPR042175">
    <property type="entry name" value="Cell/Rod_MreC_2"/>
</dbReference>
<dbReference type="Pfam" id="PF04085">
    <property type="entry name" value="MreC"/>
    <property type="match status" value="1"/>
</dbReference>
<comment type="caution">
    <text evidence="9">The sequence shown here is derived from an EMBL/GenBank/DDBJ whole genome shotgun (WGS) entry which is preliminary data.</text>
</comment>
<evidence type="ECO:0000313" key="9">
    <source>
        <dbReference type="EMBL" id="HJD97565.1"/>
    </source>
</evidence>
<dbReference type="NCBIfam" id="TIGR00219">
    <property type="entry name" value="mreC"/>
    <property type="match status" value="1"/>
</dbReference>
<dbReference type="AlphaFoldDB" id="A0A921DRD1"/>
<dbReference type="PIRSF" id="PIRSF038471">
    <property type="entry name" value="MreC"/>
    <property type="match status" value="1"/>
</dbReference>
<protein>
    <recommendedName>
        <fullName evidence="2 5">Cell shape-determining protein MreC</fullName>
    </recommendedName>
    <alternativeName>
        <fullName evidence="4 5">Cell shape protein MreC</fullName>
    </alternativeName>
</protein>
<dbReference type="EMBL" id="DYZA01000161">
    <property type="protein sequence ID" value="HJD97565.1"/>
    <property type="molecule type" value="Genomic_DNA"/>
</dbReference>
<dbReference type="GO" id="GO:0008360">
    <property type="term" value="P:regulation of cell shape"/>
    <property type="evidence" value="ECO:0007669"/>
    <property type="project" value="UniProtKB-KW"/>
</dbReference>
<sequence length="305" mass="33257">MLPRRVILLIICTLLLFLGIYTWNQRTGQWDRLCAAVGLEFTGGIMRGFAGVEDMVLGAWSNYVDLRNVREENRELKARLRVLEQRLADTREGMAELERLRRLMHLEYPASWQARASRVLAWRMGPNAALSTVMLSSGYMNGASPGTPVTSWEGVVGRILKAGPSTSVALLLTDTGSRVAVITSEGRVQGILAGGGPGLPLELRFVRQNAPVRVGELLVTSGVDSCFPKGIPVARVTAISTGGASRSGASVLEIQAEPLVDFHRLEEVFLLQRPADSITPESDAVYTRRAPLLEKPEEPEPEAGQ</sequence>
<dbReference type="InterPro" id="IPR007221">
    <property type="entry name" value="MreC"/>
</dbReference>
<reference evidence="9" key="1">
    <citation type="journal article" date="2021" name="PeerJ">
        <title>Extensive microbial diversity within the chicken gut microbiome revealed by metagenomics and culture.</title>
        <authorList>
            <person name="Gilroy R."/>
            <person name="Ravi A."/>
            <person name="Getino M."/>
            <person name="Pursley I."/>
            <person name="Horton D.L."/>
            <person name="Alikhan N.F."/>
            <person name="Baker D."/>
            <person name="Gharbi K."/>
            <person name="Hall N."/>
            <person name="Watson M."/>
            <person name="Adriaenssens E.M."/>
            <person name="Foster-Nyarko E."/>
            <person name="Jarju S."/>
            <person name="Secka A."/>
            <person name="Antonio M."/>
            <person name="Oren A."/>
            <person name="Chaudhuri R.R."/>
            <person name="La Ragione R."/>
            <person name="Hildebrand F."/>
            <person name="Pallen M.J."/>
        </authorList>
    </citation>
    <scope>NUCLEOTIDE SEQUENCE</scope>
    <source>
        <strain evidence="9">ChiGjej2B2-19336</strain>
    </source>
</reference>
<comment type="similarity">
    <text evidence="1 5">Belongs to the MreC family.</text>
</comment>
<evidence type="ECO:0000313" key="10">
    <source>
        <dbReference type="Proteomes" id="UP000698963"/>
    </source>
</evidence>
<feature type="coiled-coil region" evidence="6">
    <location>
        <begin position="66"/>
        <end position="100"/>
    </location>
</feature>
<dbReference type="RefSeq" id="WP_304122615.1">
    <property type="nucleotide sequence ID" value="NZ_DYZA01000161.1"/>
</dbReference>
<evidence type="ECO:0000256" key="6">
    <source>
        <dbReference type="SAM" id="Coils"/>
    </source>
</evidence>
<evidence type="ECO:0000256" key="3">
    <source>
        <dbReference type="ARBA" id="ARBA00022960"/>
    </source>
</evidence>
<evidence type="ECO:0000256" key="2">
    <source>
        <dbReference type="ARBA" id="ARBA00013855"/>
    </source>
</evidence>
<dbReference type="GO" id="GO:0005886">
    <property type="term" value="C:plasma membrane"/>
    <property type="evidence" value="ECO:0007669"/>
    <property type="project" value="TreeGrafter"/>
</dbReference>
<dbReference type="InterPro" id="IPR042177">
    <property type="entry name" value="Cell/Rod_1"/>
</dbReference>
<evidence type="ECO:0000256" key="4">
    <source>
        <dbReference type="ARBA" id="ARBA00032089"/>
    </source>
</evidence>
<feature type="domain" description="Rod shape-determining protein MreC beta-barrel core" evidence="8">
    <location>
        <begin position="126"/>
        <end position="271"/>
    </location>
</feature>
<comment type="function">
    <text evidence="5">Involved in formation and maintenance of cell shape.</text>
</comment>
<keyword evidence="6" id="KW-0175">Coiled coil</keyword>
<name>A0A921DRD1_9BACT</name>
<organism evidence="9 10">
    <name type="scientific">Mailhella massiliensis</name>
    <dbReference type="NCBI Taxonomy" id="1903261"/>
    <lineage>
        <taxon>Bacteria</taxon>
        <taxon>Pseudomonadati</taxon>
        <taxon>Thermodesulfobacteriota</taxon>
        <taxon>Desulfovibrionia</taxon>
        <taxon>Desulfovibrionales</taxon>
        <taxon>Desulfovibrionaceae</taxon>
        <taxon>Mailhella</taxon>
    </lineage>
</organism>
<evidence type="ECO:0000259" key="8">
    <source>
        <dbReference type="Pfam" id="PF04085"/>
    </source>
</evidence>
<evidence type="ECO:0000256" key="7">
    <source>
        <dbReference type="SAM" id="MobiDB-lite"/>
    </source>
</evidence>
<evidence type="ECO:0000256" key="5">
    <source>
        <dbReference type="PIRNR" id="PIRNR038471"/>
    </source>
</evidence>
<dbReference type="PANTHER" id="PTHR34138">
    <property type="entry name" value="CELL SHAPE-DETERMINING PROTEIN MREC"/>
    <property type="match status" value="1"/>
</dbReference>
<dbReference type="Gene3D" id="2.40.10.340">
    <property type="entry name" value="Rod shape-determining protein MreC, domain 1"/>
    <property type="match status" value="1"/>
</dbReference>
<reference evidence="9" key="2">
    <citation type="submission" date="2021-09" db="EMBL/GenBank/DDBJ databases">
        <authorList>
            <person name="Gilroy R."/>
        </authorList>
    </citation>
    <scope>NUCLEOTIDE SEQUENCE</scope>
    <source>
        <strain evidence="9">ChiGjej2B2-19336</strain>
    </source>
</reference>
<dbReference type="Gene3D" id="2.40.10.350">
    <property type="entry name" value="Rod shape-determining protein MreC, domain 2"/>
    <property type="match status" value="1"/>
</dbReference>
<evidence type="ECO:0000256" key="1">
    <source>
        <dbReference type="ARBA" id="ARBA00009369"/>
    </source>
</evidence>
<keyword evidence="3 5" id="KW-0133">Cell shape</keyword>
<dbReference type="PANTHER" id="PTHR34138:SF1">
    <property type="entry name" value="CELL SHAPE-DETERMINING PROTEIN MREC"/>
    <property type="match status" value="1"/>
</dbReference>
<feature type="region of interest" description="Disordered" evidence="7">
    <location>
        <begin position="280"/>
        <end position="305"/>
    </location>
</feature>
<dbReference type="Proteomes" id="UP000698963">
    <property type="component" value="Unassembled WGS sequence"/>
</dbReference>
<gene>
    <name evidence="9" type="primary">mreC</name>
    <name evidence="9" type="ORF">K8W16_07965</name>
</gene>